<accession>A0AAN9BRE2</accession>
<reference evidence="5 6" key="1">
    <citation type="submission" date="2024-02" db="EMBL/GenBank/DDBJ databases">
        <title>Chromosome-scale genome assembly of the rough periwinkle Littorina saxatilis.</title>
        <authorList>
            <person name="De Jode A."/>
            <person name="Faria R."/>
            <person name="Formenti G."/>
            <person name="Sims Y."/>
            <person name="Smith T.P."/>
            <person name="Tracey A."/>
            <person name="Wood J.M.D."/>
            <person name="Zagrodzka Z.B."/>
            <person name="Johannesson K."/>
            <person name="Butlin R.K."/>
            <person name="Leder E.H."/>
        </authorList>
    </citation>
    <scope>NUCLEOTIDE SEQUENCE [LARGE SCALE GENOMIC DNA]</scope>
    <source>
        <strain evidence="5">Snail1</strain>
        <tissue evidence="5">Muscle</tissue>
    </source>
</reference>
<evidence type="ECO:0000256" key="2">
    <source>
        <dbReference type="PROSITE-ProRule" id="PRU00192"/>
    </source>
</evidence>
<dbReference type="Gene3D" id="2.30.30.40">
    <property type="entry name" value="SH3 Domains"/>
    <property type="match status" value="2"/>
</dbReference>
<dbReference type="Proteomes" id="UP001374579">
    <property type="component" value="Unassembled WGS sequence"/>
</dbReference>
<keyword evidence="1 2" id="KW-0728">SH3 domain</keyword>
<dbReference type="EMBL" id="JBAMIC010000004">
    <property type="protein sequence ID" value="KAK7108325.1"/>
    <property type="molecule type" value="Genomic_DNA"/>
</dbReference>
<dbReference type="InterPro" id="IPR001452">
    <property type="entry name" value="SH3_domain"/>
</dbReference>
<dbReference type="PRINTS" id="PR00452">
    <property type="entry name" value="SH3DOMAIN"/>
</dbReference>
<dbReference type="PANTHER" id="PTHR46026:SF1">
    <property type="entry name" value="RHO-TYPE GUANINE NUCLEOTIDE EXCHANGE FACTOR, ISOFORM F"/>
    <property type="match status" value="1"/>
</dbReference>
<dbReference type="CDD" id="cd11837">
    <property type="entry name" value="SH3_Intersectin_2"/>
    <property type="match status" value="1"/>
</dbReference>
<name>A0AAN9BRE2_9CAEN</name>
<comment type="caution">
    <text evidence="5">The sequence shown here is derived from an EMBL/GenBank/DDBJ whole genome shotgun (WGS) entry which is preliminary data.</text>
</comment>
<feature type="compositionally biased region" description="Polar residues" evidence="3">
    <location>
        <begin position="90"/>
        <end position="100"/>
    </location>
</feature>
<dbReference type="AlphaFoldDB" id="A0AAN9BRE2"/>
<gene>
    <name evidence="5" type="ORF">V1264_016079</name>
</gene>
<organism evidence="5 6">
    <name type="scientific">Littorina saxatilis</name>
    <dbReference type="NCBI Taxonomy" id="31220"/>
    <lineage>
        <taxon>Eukaryota</taxon>
        <taxon>Metazoa</taxon>
        <taxon>Spiralia</taxon>
        <taxon>Lophotrochozoa</taxon>
        <taxon>Mollusca</taxon>
        <taxon>Gastropoda</taxon>
        <taxon>Caenogastropoda</taxon>
        <taxon>Littorinimorpha</taxon>
        <taxon>Littorinoidea</taxon>
        <taxon>Littorinidae</taxon>
        <taxon>Littorina</taxon>
    </lineage>
</organism>
<dbReference type="PRINTS" id="PR00499">
    <property type="entry name" value="P67PHOX"/>
</dbReference>
<evidence type="ECO:0000256" key="1">
    <source>
        <dbReference type="ARBA" id="ARBA00022443"/>
    </source>
</evidence>
<dbReference type="FunFam" id="2.30.30.40:FF:000072">
    <property type="entry name" value="Unconventional Myosin IB"/>
    <property type="match status" value="1"/>
</dbReference>
<dbReference type="PANTHER" id="PTHR46026">
    <property type="entry name" value="RHO-TYPE GUANINE NUCLEOTIDE EXCHANGE FACTOR, ISOFORM F"/>
    <property type="match status" value="1"/>
</dbReference>
<evidence type="ECO:0000259" key="4">
    <source>
        <dbReference type="PROSITE" id="PS50002"/>
    </source>
</evidence>
<keyword evidence="6" id="KW-1185">Reference proteome</keyword>
<dbReference type="SUPFAM" id="SSF50044">
    <property type="entry name" value="SH3-domain"/>
    <property type="match status" value="2"/>
</dbReference>
<feature type="region of interest" description="Disordered" evidence="3">
    <location>
        <begin position="90"/>
        <end position="117"/>
    </location>
</feature>
<dbReference type="SMART" id="SM00326">
    <property type="entry name" value="SH3"/>
    <property type="match status" value="2"/>
</dbReference>
<evidence type="ECO:0000313" key="5">
    <source>
        <dbReference type="EMBL" id="KAK7108325.1"/>
    </source>
</evidence>
<feature type="domain" description="SH3" evidence="4">
    <location>
        <begin position="28"/>
        <end position="86"/>
    </location>
</feature>
<evidence type="ECO:0000256" key="3">
    <source>
        <dbReference type="SAM" id="MobiDB-lite"/>
    </source>
</evidence>
<dbReference type="Pfam" id="PF00018">
    <property type="entry name" value="SH3_1"/>
    <property type="match status" value="2"/>
</dbReference>
<evidence type="ECO:0000313" key="6">
    <source>
        <dbReference type="Proteomes" id="UP001374579"/>
    </source>
</evidence>
<sequence>MNAEEEKVYLTLTSADQQLLCVQAHQAPEGLQAQALYQWKARQDNHLSFNKDDVITVREQEDMWWHGDLAGKDGWFPKAYVKLLDQEKSSLGSSQTSSPMGTLEKSGSARASPTPERRDGEYYVATYSYVSGEPTDLSFNEGDMILVSKKDDDWWTGTLGEKTGMFPASYVKRVEIQVSPIQWNTPCEASRGGSRRSG</sequence>
<proteinExistence type="predicted"/>
<dbReference type="InterPro" id="IPR036028">
    <property type="entry name" value="SH3-like_dom_sf"/>
</dbReference>
<feature type="domain" description="SH3" evidence="4">
    <location>
        <begin position="118"/>
        <end position="176"/>
    </location>
</feature>
<dbReference type="PROSITE" id="PS50002">
    <property type="entry name" value="SH3"/>
    <property type="match status" value="2"/>
</dbReference>
<protein>
    <recommendedName>
        <fullName evidence="4">SH3 domain-containing protein</fullName>
    </recommendedName>
</protein>